<dbReference type="EMBL" id="LXXM01000124">
    <property type="protein sequence ID" value="PZS93366.1"/>
    <property type="molecule type" value="Genomic_DNA"/>
</dbReference>
<proteinExistence type="predicted"/>
<evidence type="ECO:0000313" key="1">
    <source>
        <dbReference type="EMBL" id="PZS93366.1"/>
    </source>
</evidence>
<organism evidence="1 2">
    <name type="scientific">Stenotrophomonas maltophilia</name>
    <name type="common">Pseudomonas maltophilia</name>
    <name type="synonym">Xanthomonas maltophilia</name>
    <dbReference type="NCBI Taxonomy" id="40324"/>
    <lineage>
        <taxon>Bacteria</taxon>
        <taxon>Pseudomonadati</taxon>
        <taxon>Pseudomonadota</taxon>
        <taxon>Gammaproteobacteria</taxon>
        <taxon>Lysobacterales</taxon>
        <taxon>Lysobacteraceae</taxon>
        <taxon>Stenotrophomonas</taxon>
        <taxon>Stenotrophomonas maltophilia group</taxon>
    </lineage>
</organism>
<dbReference type="AlphaFoldDB" id="A0A2W6IGI4"/>
<gene>
    <name evidence="1" type="ORF">A7X83_06115</name>
</gene>
<sequence>MQQIREAARDSSPFIPIAKAMGITGKADLACAPEAGQWMGLSLLDLSTHMMVFGATGTGKTSSILRPTALRIKLLEAMGVKIGALLSDGKGAMVADMRSLLDTVIEPGTKFAPFQGMSAAVVAEAFAQANGSSMSDKDSIWVKGAGTFHLFCLTVLEALVSHEKANKADGELRLGSLEHQVEHILADMEIARRAGRDLAHFQNMLNQKKQSIKETQAFIMSTRQYRWTPTGYNRLKDILSLPVMMAGGVMRANDDAMDIFQFLGYKPSDDQIASRPVSVHPDLRAPGRVLSRAIEYFVVKWPNIHDEARSSYLMNVDEDILGFLKSDLLRGSMIKDEDHGDEAWADTEEGVDVLGVLYGDWLGINLPATQYGHTAKVIAKLIKSKVFNAIRERGQKYGDRWREATGQVSVMDMVDECQDMVSPMEIDLTAVARSLGLFFIYATQTYESLDSVMKSKEAKNRFLNNFLSIAAFRASEETYQYVQSRAGKVKKLRVPTQPQAFMDISRAIDTFDNTIYADPNHPSAHILRDLDRRGSTRLQVVVEGMQPYRGLSKRIPLEEMRDQNYLPVYMGGKYEVTQMLEDWEINDSLSVRGSVILLLNRAGHARIDFAKTQYHSVQDVEDALAVHRAKSQQAA</sequence>
<dbReference type="InterPro" id="IPR027417">
    <property type="entry name" value="P-loop_NTPase"/>
</dbReference>
<dbReference type="Proteomes" id="UP000249614">
    <property type="component" value="Unassembled WGS sequence"/>
</dbReference>
<evidence type="ECO:0000313" key="2">
    <source>
        <dbReference type="Proteomes" id="UP000249614"/>
    </source>
</evidence>
<reference evidence="1 2" key="1">
    <citation type="submission" date="2016-05" db="EMBL/GenBank/DDBJ databases">
        <authorList>
            <person name="Lavstsen T."/>
            <person name="Jespersen J.S."/>
        </authorList>
    </citation>
    <scope>NUCLEOTIDE SEQUENCE [LARGE SCALE GENOMIC DNA]</scope>
    <source>
        <strain evidence="1 2">SM-5815</strain>
    </source>
</reference>
<name>A0A2W6IGI4_STEMA</name>
<accession>A0A2W6IGI4</accession>
<dbReference type="Gene3D" id="3.40.50.300">
    <property type="entry name" value="P-loop containing nucleotide triphosphate hydrolases"/>
    <property type="match status" value="1"/>
</dbReference>
<comment type="caution">
    <text evidence="1">The sequence shown here is derived from an EMBL/GenBank/DDBJ whole genome shotgun (WGS) entry which is preliminary data.</text>
</comment>
<protein>
    <submittedName>
        <fullName evidence="1">Uncharacterized protein</fullName>
    </submittedName>
</protein>
<dbReference type="SUPFAM" id="SSF52540">
    <property type="entry name" value="P-loop containing nucleoside triphosphate hydrolases"/>
    <property type="match status" value="1"/>
</dbReference>